<dbReference type="GO" id="GO:0005739">
    <property type="term" value="C:mitochondrion"/>
    <property type="evidence" value="ECO:0007669"/>
    <property type="project" value="UniProtKB-ARBA"/>
</dbReference>
<dbReference type="InterPro" id="IPR006175">
    <property type="entry name" value="YjgF/YER057c/UK114"/>
</dbReference>
<dbReference type="Gene3D" id="3.30.1330.40">
    <property type="entry name" value="RutC-like"/>
    <property type="match status" value="1"/>
</dbReference>
<dbReference type="CDD" id="cd00448">
    <property type="entry name" value="YjgF_YER057c_UK114_family"/>
    <property type="match status" value="1"/>
</dbReference>
<dbReference type="InterPro" id="IPR035959">
    <property type="entry name" value="RutC-like_sf"/>
</dbReference>
<dbReference type="Pfam" id="PF01042">
    <property type="entry name" value="Ribonuc_L-PSP"/>
    <property type="match status" value="1"/>
</dbReference>
<comment type="similarity">
    <text evidence="1">Belongs to the RutC family.</text>
</comment>
<dbReference type="GO" id="GO:0019239">
    <property type="term" value="F:deaminase activity"/>
    <property type="evidence" value="ECO:0007669"/>
    <property type="project" value="TreeGrafter"/>
</dbReference>
<name>A0A5N6TA99_ASPPS</name>
<evidence type="ECO:0000313" key="2">
    <source>
        <dbReference type="EMBL" id="KAE8143243.1"/>
    </source>
</evidence>
<gene>
    <name evidence="2" type="ORF">BDV38DRAFT_277269</name>
</gene>
<dbReference type="GeneID" id="43642658"/>
<dbReference type="FunFam" id="3.30.1330.40:FF:000001">
    <property type="entry name" value="L-PSP family endoribonuclease"/>
    <property type="match status" value="1"/>
</dbReference>
<dbReference type="PANTHER" id="PTHR11803:SF58">
    <property type="entry name" value="PROTEIN HMF1-RELATED"/>
    <property type="match status" value="1"/>
</dbReference>
<proteinExistence type="inferred from homology"/>
<dbReference type="Proteomes" id="UP000325672">
    <property type="component" value="Unassembled WGS sequence"/>
</dbReference>
<dbReference type="PANTHER" id="PTHR11803">
    <property type="entry name" value="2-IMINOBUTANOATE/2-IMINOPROPANOATE DEAMINASE RIDA"/>
    <property type="match status" value="1"/>
</dbReference>
<dbReference type="GO" id="GO:0005829">
    <property type="term" value="C:cytosol"/>
    <property type="evidence" value="ECO:0007669"/>
    <property type="project" value="TreeGrafter"/>
</dbReference>
<sequence>MFSPRAIRSMPSLSHLFYTVPGPTLGNRIMSTTARICTPVTSVKTDRAYAPFAHYSQAIKAGGQVWLSGQIPADAQGNLIKGSTVEKTKAIIQNTEAILKEAGSGLDRVVKVVVYVRDASIMSDFASVYDPVFPHRPARSMVEVSKLPAGVEIQVDFIAVV</sequence>
<dbReference type="AlphaFoldDB" id="A0A5N6TA99"/>
<organism evidence="2 3">
    <name type="scientific">Aspergillus pseudotamarii</name>
    <dbReference type="NCBI Taxonomy" id="132259"/>
    <lineage>
        <taxon>Eukaryota</taxon>
        <taxon>Fungi</taxon>
        <taxon>Dikarya</taxon>
        <taxon>Ascomycota</taxon>
        <taxon>Pezizomycotina</taxon>
        <taxon>Eurotiomycetes</taxon>
        <taxon>Eurotiomycetidae</taxon>
        <taxon>Eurotiales</taxon>
        <taxon>Aspergillaceae</taxon>
        <taxon>Aspergillus</taxon>
        <taxon>Aspergillus subgen. Circumdati</taxon>
    </lineage>
</organism>
<dbReference type="EMBL" id="ML743552">
    <property type="protein sequence ID" value="KAE8143243.1"/>
    <property type="molecule type" value="Genomic_DNA"/>
</dbReference>
<evidence type="ECO:0000313" key="3">
    <source>
        <dbReference type="Proteomes" id="UP000325672"/>
    </source>
</evidence>
<dbReference type="SUPFAM" id="SSF55298">
    <property type="entry name" value="YjgF-like"/>
    <property type="match status" value="1"/>
</dbReference>
<reference evidence="2 3" key="1">
    <citation type="submission" date="2019-04" db="EMBL/GenBank/DDBJ databases">
        <title>Friends and foes A comparative genomics study of 23 Aspergillus species from section Flavi.</title>
        <authorList>
            <consortium name="DOE Joint Genome Institute"/>
            <person name="Kjaerbolling I."/>
            <person name="Vesth T."/>
            <person name="Frisvad J.C."/>
            <person name="Nybo J.L."/>
            <person name="Theobald S."/>
            <person name="Kildgaard S."/>
            <person name="Isbrandt T."/>
            <person name="Kuo A."/>
            <person name="Sato A."/>
            <person name="Lyhne E.K."/>
            <person name="Kogle M.E."/>
            <person name="Wiebenga A."/>
            <person name="Kun R.S."/>
            <person name="Lubbers R.J."/>
            <person name="Makela M.R."/>
            <person name="Barry K."/>
            <person name="Chovatia M."/>
            <person name="Clum A."/>
            <person name="Daum C."/>
            <person name="Haridas S."/>
            <person name="He G."/>
            <person name="LaButti K."/>
            <person name="Lipzen A."/>
            <person name="Mondo S."/>
            <person name="Riley R."/>
            <person name="Salamov A."/>
            <person name="Simmons B.A."/>
            <person name="Magnuson J.K."/>
            <person name="Henrissat B."/>
            <person name="Mortensen U.H."/>
            <person name="Larsen T.O."/>
            <person name="Devries R.P."/>
            <person name="Grigoriev I.V."/>
            <person name="Machida M."/>
            <person name="Baker S.E."/>
            <person name="Andersen M.R."/>
        </authorList>
    </citation>
    <scope>NUCLEOTIDE SEQUENCE [LARGE SCALE GENOMIC DNA]</scope>
    <source>
        <strain evidence="2 3">CBS 117625</strain>
    </source>
</reference>
<accession>A0A5N6TA99</accession>
<evidence type="ECO:0000256" key="1">
    <source>
        <dbReference type="ARBA" id="ARBA00010552"/>
    </source>
</evidence>
<dbReference type="RefSeq" id="XP_031919306.1">
    <property type="nucleotide sequence ID" value="XM_032058448.1"/>
</dbReference>
<protein>
    <submittedName>
        <fullName evidence="2">YjgF-like protein</fullName>
    </submittedName>
</protein>
<dbReference type="OrthoDB" id="309640at2759"/>
<keyword evidence="3" id="KW-1185">Reference proteome</keyword>